<dbReference type="Proteomes" id="UP000287605">
    <property type="component" value="Unassembled WGS sequence"/>
</dbReference>
<dbReference type="NCBIfam" id="TIGR02362">
    <property type="entry name" value="dhaK1b"/>
    <property type="match status" value="1"/>
</dbReference>
<proteinExistence type="predicted"/>
<dbReference type="GO" id="GO:0005829">
    <property type="term" value="C:cytosol"/>
    <property type="evidence" value="ECO:0007669"/>
    <property type="project" value="TreeGrafter"/>
</dbReference>
<dbReference type="InterPro" id="IPR012735">
    <property type="entry name" value="DhaK_1b"/>
</dbReference>
<sequence length="333" mass="36075">MSQIINRKKDMISQTLNGVAFIHQETLQRVPKTGIIKRKNIAESKNKVALISGGGSGHEPAHFGYVGKGMLSASVSGPIFVPPSADEILQAIQSVGQEAGVLLIIKNFEADVSVFLEAKAAAHALGIAVEHVLVNDDCSIEEGSFKKRRRGVAGTVLVHKILGAAAEEGATLQELVHLGQRVVESMNTLGVALNPGNMIADERQLFELGDGEISFGIGIHGEAGYRTETFYSSEYLANELVNKLLVQYEIPEGKDFAILINGLGSTTLMEQFIFANDIQRLLTLASIKVVFQKAGNFMTSTNMAGVSLTFLELKEKKWLDYLSAPTEAFAWQQ</sequence>
<dbReference type="FunFam" id="3.40.50.10440:FF:000001">
    <property type="entry name" value="Dihydroxyacetone kinase, DhaK subunit"/>
    <property type="match status" value="1"/>
</dbReference>
<evidence type="ECO:0000256" key="1">
    <source>
        <dbReference type="NCBIfam" id="TIGR02362"/>
    </source>
</evidence>
<dbReference type="RefSeq" id="WP_126807145.1">
    <property type="nucleotide sequence ID" value="NZ_NGKA01000003.1"/>
</dbReference>
<dbReference type="Pfam" id="PF02733">
    <property type="entry name" value="Dak1"/>
    <property type="match status" value="1"/>
</dbReference>
<evidence type="ECO:0000313" key="4">
    <source>
        <dbReference type="Proteomes" id="UP000287605"/>
    </source>
</evidence>
<dbReference type="SUPFAM" id="SSF82549">
    <property type="entry name" value="DAK1/DegV-like"/>
    <property type="match status" value="1"/>
</dbReference>
<reference evidence="3 4" key="1">
    <citation type="submission" date="2017-05" db="EMBL/GenBank/DDBJ databases">
        <title>Vagococcus spp. assemblies.</title>
        <authorList>
            <person name="Gulvik C.A."/>
        </authorList>
    </citation>
    <scope>NUCLEOTIDE SEQUENCE [LARGE SCALE GENOMIC DNA]</scope>
    <source>
        <strain evidence="3 4">CCUG 51432</strain>
    </source>
</reference>
<dbReference type="InterPro" id="IPR050861">
    <property type="entry name" value="Dihydroxyacetone_Kinase"/>
</dbReference>
<dbReference type="OrthoDB" id="9806345at2"/>
<dbReference type="PROSITE" id="PS51481">
    <property type="entry name" value="DHAK"/>
    <property type="match status" value="1"/>
</dbReference>
<dbReference type="PANTHER" id="PTHR28629:SF4">
    <property type="entry name" value="TRIOKINASE_FMN CYCLASE"/>
    <property type="match status" value="1"/>
</dbReference>
<name>A0A430B1R8_9ENTE</name>
<gene>
    <name evidence="3" type="ORF">CBF29_02940</name>
</gene>
<dbReference type="GO" id="GO:0019563">
    <property type="term" value="P:glycerol catabolic process"/>
    <property type="evidence" value="ECO:0007669"/>
    <property type="project" value="TreeGrafter"/>
</dbReference>
<dbReference type="Gene3D" id="3.30.1180.20">
    <property type="entry name" value="Dihydroxyacetone kinase, domain 2"/>
    <property type="match status" value="1"/>
</dbReference>
<dbReference type="PANTHER" id="PTHR28629">
    <property type="entry name" value="TRIOKINASE/FMN CYCLASE"/>
    <property type="match status" value="1"/>
</dbReference>
<dbReference type="AlphaFoldDB" id="A0A430B1R8"/>
<feature type="domain" description="DhaK" evidence="2">
    <location>
        <begin position="7"/>
        <end position="331"/>
    </location>
</feature>
<organism evidence="3 4">
    <name type="scientific">Vagococcus elongatus</name>
    <dbReference type="NCBI Taxonomy" id="180344"/>
    <lineage>
        <taxon>Bacteria</taxon>
        <taxon>Bacillati</taxon>
        <taxon>Bacillota</taxon>
        <taxon>Bacilli</taxon>
        <taxon>Lactobacillales</taxon>
        <taxon>Enterococcaceae</taxon>
        <taxon>Vagococcus</taxon>
    </lineage>
</organism>
<protein>
    <recommendedName>
        <fullName evidence="1">DhaKLM operon coactivator DhaQ</fullName>
    </recommendedName>
</protein>
<evidence type="ECO:0000259" key="2">
    <source>
        <dbReference type="PROSITE" id="PS51481"/>
    </source>
</evidence>
<accession>A0A430B1R8</accession>
<dbReference type="InterPro" id="IPR004006">
    <property type="entry name" value="DhaK_dom"/>
</dbReference>
<dbReference type="EMBL" id="NGKA01000003">
    <property type="protein sequence ID" value="RSU14274.1"/>
    <property type="molecule type" value="Genomic_DNA"/>
</dbReference>
<keyword evidence="4" id="KW-1185">Reference proteome</keyword>
<comment type="caution">
    <text evidence="3">The sequence shown here is derived from an EMBL/GenBank/DDBJ whole genome shotgun (WGS) entry which is preliminary data.</text>
</comment>
<evidence type="ECO:0000313" key="3">
    <source>
        <dbReference type="EMBL" id="RSU14274.1"/>
    </source>
</evidence>
<dbReference type="Gene3D" id="3.40.50.10440">
    <property type="entry name" value="Dihydroxyacetone kinase, domain 1"/>
    <property type="match status" value="1"/>
</dbReference>
<dbReference type="GO" id="GO:0004371">
    <property type="term" value="F:glycerone kinase activity"/>
    <property type="evidence" value="ECO:0007669"/>
    <property type="project" value="UniProtKB-UniRule"/>
</dbReference>